<feature type="chain" id="PRO_5002529653" evidence="2">
    <location>
        <begin position="17"/>
        <end position="216"/>
    </location>
</feature>
<dbReference type="EMBL" id="JPQZ01000010">
    <property type="protein sequence ID" value="KKO75893.1"/>
    <property type="molecule type" value="Genomic_DNA"/>
</dbReference>
<dbReference type="Proteomes" id="UP000034350">
    <property type="component" value="Unassembled WGS sequence"/>
</dbReference>
<organism evidence="3 4">
    <name type="scientific">Vairimorpha ceranae</name>
    <dbReference type="NCBI Taxonomy" id="40302"/>
    <lineage>
        <taxon>Eukaryota</taxon>
        <taxon>Fungi</taxon>
        <taxon>Fungi incertae sedis</taxon>
        <taxon>Microsporidia</taxon>
        <taxon>Nosematidae</taxon>
        <taxon>Vairimorpha</taxon>
    </lineage>
</organism>
<keyword evidence="1" id="KW-0472">Membrane</keyword>
<name>A0A0F9WST1_9MICR</name>
<evidence type="ECO:0000313" key="3">
    <source>
        <dbReference type="EMBL" id="KKO75893.1"/>
    </source>
</evidence>
<dbReference type="OMA" id="ITIVNCC"/>
<evidence type="ECO:0000256" key="2">
    <source>
        <dbReference type="SAM" id="SignalP"/>
    </source>
</evidence>
<gene>
    <name evidence="3" type="ORF">AAJ76_1000065899</name>
</gene>
<accession>A0A0F9WST1</accession>
<evidence type="ECO:0000313" key="4">
    <source>
        <dbReference type="Proteomes" id="UP000034350"/>
    </source>
</evidence>
<keyword evidence="2" id="KW-0732">Signal</keyword>
<feature type="transmembrane region" description="Helical" evidence="1">
    <location>
        <begin position="60"/>
        <end position="75"/>
    </location>
</feature>
<comment type="caution">
    <text evidence="3">The sequence shown here is derived from an EMBL/GenBank/DDBJ whole genome shotgun (WGS) entry which is preliminary data.</text>
</comment>
<dbReference type="GeneID" id="36318433"/>
<feature type="transmembrane region" description="Helical" evidence="1">
    <location>
        <begin position="105"/>
        <end position="126"/>
    </location>
</feature>
<keyword evidence="4" id="KW-1185">Reference proteome</keyword>
<dbReference type="VEuPathDB" id="MicrosporidiaDB:NCER_101416"/>
<dbReference type="RefSeq" id="XP_024331635.1">
    <property type="nucleotide sequence ID" value="XM_024473539.1"/>
</dbReference>
<dbReference type="VEuPathDB" id="MicrosporidiaDB:AAJ76_1000065899"/>
<feature type="transmembrane region" description="Helical" evidence="1">
    <location>
        <begin position="81"/>
        <end position="100"/>
    </location>
</feature>
<feature type="transmembrane region" description="Helical" evidence="1">
    <location>
        <begin position="197"/>
        <end position="215"/>
    </location>
</feature>
<feature type="transmembrane region" description="Helical" evidence="1">
    <location>
        <begin position="165"/>
        <end position="185"/>
    </location>
</feature>
<dbReference type="OrthoDB" id="10623122at2759"/>
<proteinExistence type="predicted"/>
<feature type="transmembrane region" description="Helical" evidence="1">
    <location>
        <begin position="132"/>
        <end position="153"/>
    </location>
</feature>
<feature type="signal peptide" evidence="2">
    <location>
        <begin position="1"/>
        <end position="16"/>
    </location>
</feature>
<keyword evidence="1" id="KW-0812">Transmembrane</keyword>
<dbReference type="AlphaFoldDB" id="A0A0F9WST1"/>
<sequence>MLSLFLSCILATAAKTSPAALNESSGNMNPLSKALIILDFIFLLYVVFSPENRFKEYTRFLLLVHGSAPILFYGAEMIAPGNFYLIIGIFFALVVLYYFLCQIDLFVQIITIVNCCLLVGVVISSLLKETSYSIMGSIGGPVIAAAIFIFLGITRFDTLYKIHTIFVCYIVTTILIEALTNVQVFSNAGNDVKTSSLSFLIAATVFGILTFLLFFK</sequence>
<dbReference type="VEuPathDB" id="MicrosporidiaDB:G9O61_00g003100"/>
<feature type="transmembrane region" description="Helical" evidence="1">
    <location>
        <begin position="30"/>
        <end position="48"/>
    </location>
</feature>
<keyword evidence="1" id="KW-1133">Transmembrane helix</keyword>
<evidence type="ECO:0000256" key="1">
    <source>
        <dbReference type="SAM" id="Phobius"/>
    </source>
</evidence>
<reference evidence="3 4" key="1">
    <citation type="journal article" date="2015" name="Environ. Microbiol.">
        <title>Genome analyses suggest the presence of polyploidy and recent human-driven expansions in eight global populations of the honeybee pathogen Nosema ceranae.</title>
        <authorList>
            <person name="Pelin A."/>
            <person name="Selman M."/>
            <person name="Aris-Brosou S."/>
            <person name="Farinelli L."/>
            <person name="Corradi N."/>
        </authorList>
    </citation>
    <scope>NUCLEOTIDE SEQUENCE [LARGE SCALE GENOMIC DNA]</scope>
    <source>
        <strain evidence="3 4">PA08 1199</strain>
    </source>
</reference>
<protein>
    <submittedName>
        <fullName evidence="3">Uncharacterized protein</fullName>
    </submittedName>
</protein>